<sequence>MKLRLYLFAILLAFASPTIAFDESMSARLRSLAEQGNRAAQYHLGMLYNNGIGSVTKDPKKAFAWFQKSAEGNDPLGAYKLGCYFAGQFPGVVAVDEDRAYSYKLIAAKAGYSLAQSDVAIISYKRGDYERAATWWKLAADQGNAIAAYNLANLHGSGRVGPVDHAMAYAYFKLSKLISEKSVSASAQTTLTLLAAKMSPQELERAEQFVASWEEKRSDLTVQAQAPAGAIAALLSGQ</sequence>
<dbReference type="PANTHER" id="PTHR11102:SF160">
    <property type="entry name" value="ERAD-ASSOCIATED E3 UBIQUITIN-PROTEIN LIGASE COMPONENT HRD3"/>
    <property type="match status" value="1"/>
</dbReference>
<comment type="caution">
    <text evidence="2">The sequence shown here is derived from an EMBL/GenBank/DDBJ whole genome shotgun (WGS) entry which is preliminary data.</text>
</comment>
<accession>A0A848HMX5</accession>
<dbReference type="RefSeq" id="WP_169465452.1">
    <property type="nucleotide sequence ID" value="NZ_JABBGG010000005.1"/>
</dbReference>
<dbReference type="PANTHER" id="PTHR11102">
    <property type="entry name" value="SEL-1-LIKE PROTEIN"/>
    <property type="match status" value="1"/>
</dbReference>
<dbReference type="SMART" id="SM00671">
    <property type="entry name" value="SEL1"/>
    <property type="match status" value="4"/>
</dbReference>
<evidence type="ECO:0000256" key="1">
    <source>
        <dbReference type="SAM" id="SignalP"/>
    </source>
</evidence>
<dbReference type="Pfam" id="PF08238">
    <property type="entry name" value="Sel1"/>
    <property type="match status" value="4"/>
</dbReference>
<evidence type="ECO:0000313" key="3">
    <source>
        <dbReference type="Proteomes" id="UP000583752"/>
    </source>
</evidence>
<dbReference type="EMBL" id="JABBGG010000005">
    <property type="protein sequence ID" value="NML61489.1"/>
    <property type="molecule type" value="Genomic_DNA"/>
</dbReference>
<name>A0A848HMX5_9BURK</name>
<keyword evidence="1" id="KW-0732">Signal</keyword>
<feature type="signal peptide" evidence="1">
    <location>
        <begin position="1"/>
        <end position="20"/>
    </location>
</feature>
<dbReference type="Proteomes" id="UP000583752">
    <property type="component" value="Unassembled WGS sequence"/>
</dbReference>
<dbReference type="InterPro" id="IPR011990">
    <property type="entry name" value="TPR-like_helical_dom_sf"/>
</dbReference>
<dbReference type="SUPFAM" id="SSF81901">
    <property type="entry name" value="HCP-like"/>
    <property type="match status" value="1"/>
</dbReference>
<reference evidence="2 3" key="1">
    <citation type="submission" date="2020-04" db="EMBL/GenBank/DDBJ databases">
        <title>Massilia sp. RP-1-19 isolated from soil.</title>
        <authorList>
            <person name="Dahal R.H."/>
        </authorList>
    </citation>
    <scope>NUCLEOTIDE SEQUENCE [LARGE SCALE GENOMIC DNA]</scope>
    <source>
        <strain evidence="2 3">RP-1-19</strain>
    </source>
</reference>
<dbReference type="Gene3D" id="1.25.40.10">
    <property type="entry name" value="Tetratricopeptide repeat domain"/>
    <property type="match status" value="2"/>
</dbReference>
<gene>
    <name evidence="2" type="ORF">HHL21_10445</name>
</gene>
<protein>
    <submittedName>
        <fullName evidence="2">Sel1 repeat family protein</fullName>
    </submittedName>
</protein>
<keyword evidence="3" id="KW-1185">Reference proteome</keyword>
<organism evidence="2 3">
    <name type="scientific">Massilia polaris</name>
    <dbReference type="NCBI Taxonomy" id="2728846"/>
    <lineage>
        <taxon>Bacteria</taxon>
        <taxon>Pseudomonadati</taxon>
        <taxon>Pseudomonadota</taxon>
        <taxon>Betaproteobacteria</taxon>
        <taxon>Burkholderiales</taxon>
        <taxon>Oxalobacteraceae</taxon>
        <taxon>Telluria group</taxon>
        <taxon>Massilia</taxon>
    </lineage>
</organism>
<evidence type="ECO:0000313" key="2">
    <source>
        <dbReference type="EMBL" id="NML61489.1"/>
    </source>
</evidence>
<proteinExistence type="predicted"/>
<dbReference type="InterPro" id="IPR050767">
    <property type="entry name" value="Sel1_AlgK"/>
</dbReference>
<dbReference type="AlphaFoldDB" id="A0A848HMX5"/>
<feature type="chain" id="PRO_5032516752" evidence="1">
    <location>
        <begin position="21"/>
        <end position="238"/>
    </location>
</feature>
<dbReference type="InterPro" id="IPR006597">
    <property type="entry name" value="Sel1-like"/>
</dbReference>